<sequence>MFVSRAKGAPDLSDRESVMDLSQVLSQAQSADHATRTQAEAFLSNAERDQTAPFSLALVGELANQTQNVHVRQLAGLQLKNIVAAKLEEYTEEKRQRWLGTVDAESKGHIRNTLLQCLLDSEEVVRHTAAQCIGAIASVDIPAGAWPTLVGGILECVTAAEVPETSKQAALEACGYMCETLEEDALNQDDTNKVLTAIVDGIKMGRPEPTRQAALTALQNSLEFCEKNFESEGERDVIMRIACEATQGEPKTRQLAFECLARIAALYYRHLAAYIETIYGLCMESISSDSEDVGLMAIEFWSTVADVEVEIQEEERDEKLGNYVSAAAKGGLVHRLLETMCKQEEDADADDWNLPNAAAVCLGPIAQTIGDEITELTMPFITSNIQNPDWRLREAATMAFGQILDGPEQNMDQMVGGALQILINALGDPHVLVKDTSAWTISRIAELHPAAIPTPLVHEMFGKLLAALDDEPRVAEKASTAIHHLTDAREDIAEGGPWLTQELFAALMEKLFQVTQREDCRECNLRSTAYETVNMLIEQHPPECRPIVLQCTTVAFQRLQATYSMQIVSRDDKEDQDIMQALQMATLHMIMRSCDDGDVAPFADEAMQHILQVLQMRLDTATPEAFTTAGVIADKIGATFERYCTSFMPFLLQGLENLAEYQVLSSAVGVVGDVARSIEDKILPYCDQIVQALLAALQNAQLRKDVKPNVLAVFGDIAMALGKNFDKYVQATLMVLYQASLADVGGDEDMIDYLNELREGILDAYTGVLNGLFDGGVPHLILQIPVEGQKVAAQGLLEFLEKIGLDDNKDMAVLKCAVGLMGDLANYLPQMKNHLKTPNVFRLVEQAEQTADQDGGDQATAKTAKYAREKISM</sequence>
<keyword evidence="4" id="KW-0963">Cytoplasm</keyword>
<dbReference type="InterPro" id="IPR011989">
    <property type="entry name" value="ARM-like"/>
</dbReference>
<evidence type="ECO:0000256" key="5">
    <source>
        <dbReference type="ARBA" id="ARBA00022737"/>
    </source>
</evidence>
<dbReference type="GO" id="GO:0006606">
    <property type="term" value="P:protein import into nucleus"/>
    <property type="evidence" value="ECO:0007669"/>
    <property type="project" value="InterPro"/>
</dbReference>
<comment type="subcellular location">
    <subcellularLocation>
        <location evidence="1">Cytoplasm</location>
    </subcellularLocation>
</comment>
<evidence type="ECO:0000256" key="2">
    <source>
        <dbReference type="ARBA" id="ARBA00010907"/>
    </source>
</evidence>
<dbReference type="InterPro" id="IPR016024">
    <property type="entry name" value="ARM-type_fold"/>
</dbReference>
<proteinExistence type="inferred from homology"/>
<dbReference type="SUPFAM" id="SSF48371">
    <property type="entry name" value="ARM repeat"/>
    <property type="match status" value="1"/>
</dbReference>
<dbReference type="Gene3D" id="1.25.10.10">
    <property type="entry name" value="Leucine-rich Repeat Variant"/>
    <property type="match status" value="1"/>
</dbReference>
<dbReference type="SMART" id="SM00913">
    <property type="entry name" value="IBN_N"/>
    <property type="match status" value="1"/>
</dbReference>
<dbReference type="Pfam" id="PF13513">
    <property type="entry name" value="HEAT_EZ"/>
    <property type="match status" value="1"/>
</dbReference>
<evidence type="ECO:0000256" key="3">
    <source>
        <dbReference type="ARBA" id="ARBA00022448"/>
    </source>
</evidence>
<name>A0A7S2R3W5_9STRA</name>
<dbReference type="Pfam" id="PF25574">
    <property type="entry name" value="TPR_IMB1"/>
    <property type="match status" value="1"/>
</dbReference>
<dbReference type="InterPro" id="IPR001494">
    <property type="entry name" value="Importin-beta_N"/>
</dbReference>
<evidence type="ECO:0000313" key="8">
    <source>
        <dbReference type="EMBL" id="CAD9660090.1"/>
    </source>
</evidence>
<evidence type="ECO:0000256" key="6">
    <source>
        <dbReference type="ARBA" id="ARBA00022927"/>
    </source>
</evidence>
<organism evidence="8">
    <name type="scientific">Rhizochromulina marina</name>
    <dbReference type="NCBI Taxonomy" id="1034831"/>
    <lineage>
        <taxon>Eukaryota</taxon>
        <taxon>Sar</taxon>
        <taxon>Stramenopiles</taxon>
        <taxon>Ochrophyta</taxon>
        <taxon>Dictyochophyceae</taxon>
        <taxon>Rhizochromulinales</taxon>
        <taxon>Rhizochromulina</taxon>
    </lineage>
</organism>
<dbReference type="FunFam" id="1.25.10.10:FF:000027">
    <property type="entry name" value="Importin subunit beta-1"/>
    <property type="match status" value="1"/>
</dbReference>
<gene>
    <name evidence="8" type="ORF">RMAR1173_LOCUS295</name>
</gene>
<protein>
    <recommendedName>
        <fullName evidence="7">Importin N-terminal domain-containing protein</fullName>
    </recommendedName>
</protein>
<dbReference type="PROSITE" id="PS50166">
    <property type="entry name" value="IMPORTIN_B_NT"/>
    <property type="match status" value="1"/>
</dbReference>
<comment type="similarity">
    <text evidence="2">Belongs to the importin beta family. Importin beta-1 subfamily.</text>
</comment>
<dbReference type="GO" id="GO:0031267">
    <property type="term" value="F:small GTPase binding"/>
    <property type="evidence" value="ECO:0007669"/>
    <property type="project" value="InterPro"/>
</dbReference>
<evidence type="ECO:0000256" key="1">
    <source>
        <dbReference type="ARBA" id="ARBA00004496"/>
    </source>
</evidence>
<feature type="domain" description="Importin N-terminal" evidence="7">
    <location>
        <begin position="39"/>
        <end position="120"/>
    </location>
</feature>
<dbReference type="GO" id="GO:0005737">
    <property type="term" value="C:cytoplasm"/>
    <property type="evidence" value="ECO:0007669"/>
    <property type="project" value="UniProtKB-SubCell"/>
</dbReference>
<dbReference type="InterPro" id="IPR040122">
    <property type="entry name" value="Importin_beta"/>
</dbReference>
<keyword evidence="5" id="KW-0677">Repeat</keyword>
<keyword evidence="6" id="KW-0653">Protein transport</keyword>
<dbReference type="Pfam" id="PF03810">
    <property type="entry name" value="IBN_N"/>
    <property type="match status" value="1"/>
</dbReference>
<evidence type="ECO:0000256" key="4">
    <source>
        <dbReference type="ARBA" id="ARBA00022490"/>
    </source>
</evidence>
<evidence type="ECO:0000259" key="7">
    <source>
        <dbReference type="PROSITE" id="PS50166"/>
    </source>
</evidence>
<accession>A0A7S2R3W5</accession>
<dbReference type="EMBL" id="HBHJ01000426">
    <property type="protein sequence ID" value="CAD9660090.1"/>
    <property type="molecule type" value="Transcribed_RNA"/>
</dbReference>
<dbReference type="PANTHER" id="PTHR10527">
    <property type="entry name" value="IMPORTIN BETA"/>
    <property type="match status" value="1"/>
</dbReference>
<dbReference type="AlphaFoldDB" id="A0A7S2R3W5"/>
<dbReference type="InterPro" id="IPR058584">
    <property type="entry name" value="IMB1_TNPO1-like_TPR"/>
</dbReference>
<reference evidence="8" key="1">
    <citation type="submission" date="2021-01" db="EMBL/GenBank/DDBJ databases">
        <authorList>
            <person name="Corre E."/>
            <person name="Pelletier E."/>
            <person name="Niang G."/>
            <person name="Scheremetjew M."/>
            <person name="Finn R."/>
            <person name="Kale V."/>
            <person name="Holt S."/>
            <person name="Cochrane G."/>
            <person name="Meng A."/>
            <person name="Brown T."/>
            <person name="Cohen L."/>
        </authorList>
    </citation>
    <scope>NUCLEOTIDE SEQUENCE</scope>
    <source>
        <strain evidence="8">CCMP1243</strain>
    </source>
</reference>
<keyword evidence="3" id="KW-0813">Transport</keyword>